<organism evidence="4 5">
    <name type="scientific">Desulfuribacillus alkaliarsenatis</name>
    <dbReference type="NCBI Taxonomy" id="766136"/>
    <lineage>
        <taxon>Bacteria</taxon>
        <taxon>Bacillati</taxon>
        <taxon>Bacillota</taxon>
        <taxon>Desulfuribacillia</taxon>
        <taxon>Desulfuribacillales</taxon>
        <taxon>Desulfuribacillaceae</taxon>
        <taxon>Desulfuribacillus</taxon>
    </lineage>
</organism>
<keyword evidence="2" id="KW-0472">Membrane</keyword>
<dbReference type="InterPro" id="IPR036680">
    <property type="entry name" value="SPOR-like_sf"/>
</dbReference>
<dbReference type="STRING" id="766136.BHF68_01275"/>
<evidence type="ECO:0000313" key="5">
    <source>
        <dbReference type="Proteomes" id="UP000094296"/>
    </source>
</evidence>
<feature type="domain" description="SPOR" evidence="3">
    <location>
        <begin position="288"/>
        <end position="346"/>
    </location>
</feature>
<accession>A0A1E5G579</accession>
<evidence type="ECO:0000313" key="4">
    <source>
        <dbReference type="EMBL" id="OEF98340.1"/>
    </source>
</evidence>
<feature type="transmembrane region" description="Helical" evidence="2">
    <location>
        <begin position="202"/>
        <end position="225"/>
    </location>
</feature>
<dbReference type="GO" id="GO:0042834">
    <property type="term" value="F:peptidoglycan binding"/>
    <property type="evidence" value="ECO:0007669"/>
    <property type="project" value="InterPro"/>
</dbReference>
<proteinExistence type="predicted"/>
<feature type="region of interest" description="Disordered" evidence="1">
    <location>
        <begin position="239"/>
        <end position="261"/>
    </location>
</feature>
<comment type="caution">
    <text evidence="4">The sequence shown here is derived from an EMBL/GenBank/DDBJ whole genome shotgun (WGS) entry which is preliminary data.</text>
</comment>
<protein>
    <recommendedName>
        <fullName evidence="3">SPOR domain-containing protein</fullName>
    </recommendedName>
</protein>
<evidence type="ECO:0000256" key="1">
    <source>
        <dbReference type="SAM" id="MobiDB-lite"/>
    </source>
</evidence>
<evidence type="ECO:0000256" key="2">
    <source>
        <dbReference type="SAM" id="Phobius"/>
    </source>
</evidence>
<gene>
    <name evidence="4" type="ORF">BHF68_01275</name>
</gene>
<feature type="compositionally biased region" description="Polar residues" evidence="1">
    <location>
        <begin position="239"/>
        <end position="255"/>
    </location>
</feature>
<dbReference type="EMBL" id="MIJE01000001">
    <property type="protein sequence ID" value="OEF98340.1"/>
    <property type="molecule type" value="Genomic_DNA"/>
</dbReference>
<keyword evidence="2" id="KW-1133">Transmembrane helix</keyword>
<sequence length="482" mass="55662">MMDEKKRDGDYTKHNEQADNIPAGVFEDVQTINNDIEEMLSLKAAKRYDEAADKAKIMLEKKVLPPAIKQQVILESVEIYLETAQYTKAQELLQHVKDMSDLTEDLARDLQYRILHIGVVKELLRKNNKQEMPWSMLPRLLVQKAEQEMDKIMPLYKVRKSLEQSQDEIYQARKELGLAEEPSLSRDRIRTTDKENEQKDHFWIAVVVVVVLAVGIGFMLAMSYLSRTAEQSNATLNIQNPSVQQPGQDSETNVPSIDLLDPDNNQVAVEPVYEIITTEASYVPGEWYFIQAGAYSNAAIAEANVNKFINAGFYAEQISREPILLMVFAGSSQGQADRMLGRIKEHQEFVDFSMYVRSIQAKSEYMMLEGKSIDEEALSLFGERMTGYLRLVSDTSLYLLEETDADRRSEAIRELMNTSEQIREQLDIILAFDDNQEYQVLQKWHDELKYFTNRYLDIIEARDSFNVQLQEHLFELLVPQIW</sequence>
<dbReference type="Pfam" id="PF05036">
    <property type="entry name" value="SPOR"/>
    <property type="match status" value="1"/>
</dbReference>
<evidence type="ECO:0000259" key="3">
    <source>
        <dbReference type="Pfam" id="PF05036"/>
    </source>
</evidence>
<dbReference type="AlphaFoldDB" id="A0A1E5G579"/>
<keyword evidence="2" id="KW-0812">Transmembrane</keyword>
<dbReference type="RefSeq" id="WP_069641832.1">
    <property type="nucleotide sequence ID" value="NZ_MIJE01000001.1"/>
</dbReference>
<dbReference type="InterPro" id="IPR007730">
    <property type="entry name" value="SPOR-like_dom"/>
</dbReference>
<reference evidence="4 5" key="1">
    <citation type="submission" date="2016-09" db="EMBL/GenBank/DDBJ databases">
        <title>Draft genome sequence for the type strain of Desulfuribacillus alkaliarsenatis AHT28, an obligately anaerobic, sulfidogenic bacterium isolated from Russian soda lake sediments.</title>
        <authorList>
            <person name="Abin C.A."/>
            <person name="Hollibaugh J.T."/>
        </authorList>
    </citation>
    <scope>NUCLEOTIDE SEQUENCE [LARGE SCALE GENOMIC DNA]</scope>
    <source>
        <strain evidence="4 5">AHT28</strain>
    </source>
</reference>
<dbReference type="Proteomes" id="UP000094296">
    <property type="component" value="Unassembled WGS sequence"/>
</dbReference>
<name>A0A1E5G579_9FIRM</name>
<keyword evidence="5" id="KW-1185">Reference proteome</keyword>
<dbReference type="SUPFAM" id="SSF110997">
    <property type="entry name" value="Sporulation related repeat"/>
    <property type="match status" value="1"/>
</dbReference>